<reference evidence="1" key="3">
    <citation type="submission" date="2022-06" db="UniProtKB">
        <authorList>
            <consortium name="EnsemblPlants"/>
        </authorList>
    </citation>
    <scope>IDENTIFICATION</scope>
</reference>
<dbReference type="AlphaFoldDB" id="A0A8R7U564"/>
<keyword evidence="2" id="KW-1185">Reference proteome</keyword>
<accession>A0A8R7U564</accession>
<dbReference type="Proteomes" id="UP000015106">
    <property type="component" value="Chromosome 4"/>
</dbReference>
<dbReference type="Gramene" id="TuG1812G0400001365.01.T02">
    <property type="protein sequence ID" value="TuG1812G0400001365.01.T02"/>
    <property type="gene ID" value="TuG1812G0400001365.01"/>
</dbReference>
<dbReference type="Gramene" id="TuG1812G0400001365.01.T01">
    <property type="protein sequence ID" value="TuG1812G0400001365.01.T01"/>
    <property type="gene ID" value="TuG1812G0400001365.01"/>
</dbReference>
<reference evidence="2" key="1">
    <citation type="journal article" date="2013" name="Nature">
        <title>Draft genome of the wheat A-genome progenitor Triticum urartu.</title>
        <authorList>
            <person name="Ling H.Q."/>
            <person name="Zhao S."/>
            <person name="Liu D."/>
            <person name="Wang J."/>
            <person name="Sun H."/>
            <person name="Zhang C."/>
            <person name="Fan H."/>
            <person name="Li D."/>
            <person name="Dong L."/>
            <person name="Tao Y."/>
            <person name="Gao C."/>
            <person name="Wu H."/>
            <person name="Li Y."/>
            <person name="Cui Y."/>
            <person name="Guo X."/>
            <person name="Zheng S."/>
            <person name="Wang B."/>
            <person name="Yu K."/>
            <person name="Liang Q."/>
            <person name="Yang W."/>
            <person name="Lou X."/>
            <person name="Chen J."/>
            <person name="Feng M."/>
            <person name="Jian J."/>
            <person name="Zhang X."/>
            <person name="Luo G."/>
            <person name="Jiang Y."/>
            <person name="Liu J."/>
            <person name="Wang Z."/>
            <person name="Sha Y."/>
            <person name="Zhang B."/>
            <person name="Wu H."/>
            <person name="Tang D."/>
            <person name="Shen Q."/>
            <person name="Xue P."/>
            <person name="Zou S."/>
            <person name="Wang X."/>
            <person name="Liu X."/>
            <person name="Wang F."/>
            <person name="Yang Y."/>
            <person name="An X."/>
            <person name="Dong Z."/>
            <person name="Zhang K."/>
            <person name="Zhang X."/>
            <person name="Luo M.C."/>
            <person name="Dvorak J."/>
            <person name="Tong Y."/>
            <person name="Wang J."/>
            <person name="Yang H."/>
            <person name="Li Z."/>
            <person name="Wang D."/>
            <person name="Zhang A."/>
            <person name="Wang J."/>
        </authorList>
    </citation>
    <scope>NUCLEOTIDE SEQUENCE</scope>
    <source>
        <strain evidence="2">cv. G1812</strain>
    </source>
</reference>
<reference evidence="1" key="2">
    <citation type="submission" date="2018-03" db="EMBL/GenBank/DDBJ databases">
        <title>The Triticum urartu genome reveals the dynamic nature of wheat genome evolution.</title>
        <authorList>
            <person name="Ling H."/>
            <person name="Ma B."/>
            <person name="Shi X."/>
            <person name="Liu H."/>
            <person name="Dong L."/>
            <person name="Sun H."/>
            <person name="Cao Y."/>
            <person name="Gao Q."/>
            <person name="Zheng S."/>
            <person name="Li Y."/>
            <person name="Yu Y."/>
            <person name="Du H."/>
            <person name="Qi M."/>
            <person name="Li Y."/>
            <person name="Yu H."/>
            <person name="Cui Y."/>
            <person name="Wang N."/>
            <person name="Chen C."/>
            <person name="Wu H."/>
            <person name="Zhao Y."/>
            <person name="Zhang J."/>
            <person name="Li Y."/>
            <person name="Zhou W."/>
            <person name="Zhang B."/>
            <person name="Hu W."/>
            <person name="Eijk M."/>
            <person name="Tang J."/>
            <person name="Witsenboer H."/>
            <person name="Zhao S."/>
            <person name="Li Z."/>
            <person name="Zhang A."/>
            <person name="Wang D."/>
            <person name="Liang C."/>
        </authorList>
    </citation>
    <scope>NUCLEOTIDE SEQUENCE [LARGE SCALE GENOMIC DNA]</scope>
    <source>
        <strain evidence="1">cv. G1812</strain>
    </source>
</reference>
<dbReference type="EnsemblPlants" id="TuG1812G0400001365.01.T01">
    <property type="protein sequence ID" value="TuG1812G0400001365.01.T01"/>
    <property type="gene ID" value="TuG1812G0400001365.01"/>
</dbReference>
<dbReference type="EnsemblPlants" id="TuG1812G0400001365.01.T02">
    <property type="protein sequence ID" value="TuG1812G0400001365.01.T02"/>
    <property type="gene ID" value="TuG1812G0400001365.01"/>
</dbReference>
<organism evidence="1 2">
    <name type="scientific">Triticum urartu</name>
    <name type="common">Red wild einkorn</name>
    <name type="synonym">Crithodium urartu</name>
    <dbReference type="NCBI Taxonomy" id="4572"/>
    <lineage>
        <taxon>Eukaryota</taxon>
        <taxon>Viridiplantae</taxon>
        <taxon>Streptophyta</taxon>
        <taxon>Embryophyta</taxon>
        <taxon>Tracheophyta</taxon>
        <taxon>Spermatophyta</taxon>
        <taxon>Magnoliopsida</taxon>
        <taxon>Liliopsida</taxon>
        <taxon>Poales</taxon>
        <taxon>Poaceae</taxon>
        <taxon>BOP clade</taxon>
        <taxon>Pooideae</taxon>
        <taxon>Triticodae</taxon>
        <taxon>Triticeae</taxon>
        <taxon>Triticinae</taxon>
        <taxon>Triticum</taxon>
    </lineage>
</organism>
<protein>
    <submittedName>
        <fullName evidence="1">Uncharacterized protein</fullName>
    </submittedName>
</protein>
<evidence type="ECO:0000313" key="1">
    <source>
        <dbReference type="EnsemblPlants" id="TuG1812G0400001365.01.T01"/>
    </source>
</evidence>
<sequence length="73" mass="7816">MFLVVIRFRPMLIIAGGAVRGNLMPFSYAGARSTCSRAAILDTVAAHAGICYGVSQGDLWFKPRGSAEIRENG</sequence>
<proteinExistence type="predicted"/>
<evidence type="ECO:0000313" key="2">
    <source>
        <dbReference type="Proteomes" id="UP000015106"/>
    </source>
</evidence>
<name>A0A8R7U564_TRIUA</name>